<sequence length="87" mass="9746">DSDIQKKIDYEIRMRDGACKLLAACSQRDQALEASKSLLTCSSRILAYMSELQRMKEAQVMQRVARRSGFLLFSVAPSNNVCVNSIS</sequence>
<dbReference type="AlphaFoldDB" id="A0A553RME6"/>
<organism evidence="3 4">
    <name type="scientific">Danionella cerebrum</name>
    <dbReference type="NCBI Taxonomy" id="2873325"/>
    <lineage>
        <taxon>Eukaryota</taxon>
        <taxon>Metazoa</taxon>
        <taxon>Chordata</taxon>
        <taxon>Craniata</taxon>
        <taxon>Vertebrata</taxon>
        <taxon>Euteleostomi</taxon>
        <taxon>Actinopterygii</taxon>
        <taxon>Neopterygii</taxon>
        <taxon>Teleostei</taxon>
        <taxon>Ostariophysi</taxon>
        <taxon>Cypriniformes</taxon>
        <taxon>Danionidae</taxon>
        <taxon>Danioninae</taxon>
        <taxon>Danionella</taxon>
    </lineage>
</organism>
<name>A0A553RME6_9TELE</name>
<feature type="non-terminal residue" evidence="3">
    <location>
        <position position="1"/>
    </location>
</feature>
<accession>A0A553RME6</accession>
<dbReference type="EMBL" id="SRMA01011136">
    <property type="protein sequence ID" value="TRZ03360.1"/>
    <property type="molecule type" value="Genomic_DNA"/>
</dbReference>
<dbReference type="GO" id="GO:0000281">
    <property type="term" value="P:mitotic cytokinesis"/>
    <property type="evidence" value="ECO:0007669"/>
    <property type="project" value="TreeGrafter"/>
</dbReference>
<dbReference type="InterPro" id="IPR051364">
    <property type="entry name" value="Cytokinesis/Rho-signaling"/>
</dbReference>
<evidence type="ECO:0000256" key="1">
    <source>
        <dbReference type="PROSITE-ProRule" id="PRU01207"/>
    </source>
</evidence>
<evidence type="ECO:0000259" key="2">
    <source>
        <dbReference type="PROSITE" id="PS51860"/>
    </source>
</evidence>
<keyword evidence="1" id="KW-0175">Coiled coil</keyword>
<comment type="caution">
    <text evidence="3">The sequence shown here is derived from an EMBL/GenBank/DDBJ whole genome shotgun (WGS) entry which is preliminary data.</text>
</comment>
<gene>
    <name evidence="3" type="ORF">DNTS_018036</name>
</gene>
<feature type="domain" description="REM-1" evidence="2">
    <location>
        <begin position="1"/>
        <end position="61"/>
    </location>
</feature>
<dbReference type="PANTHER" id="PTHR21538">
    <property type="entry name" value="ANILLIN/RHOTEKIN RTKN"/>
    <property type="match status" value="1"/>
</dbReference>
<dbReference type="STRING" id="623744.A0A553RME6"/>
<reference evidence="3 4" key="1">
    <citation type="journal article" date="2019" name="Sci. Data">
        <title>Hybrid genome assembly and annotation of Danionella translucida.</title>
        <authorList>
            <person name="Kadobianskyi M."/>
            <person name="Schulze L."/>
            <person name="Schuelke M."/>
            <person name="Judkewitz B."/>
        </authorList>
    </citation>
    <scope>NUCLEOTIDE SEQUENCE [LARGE SCALE GENOMIC DNA]</scope>
    <source>
        <strain evidence="3 4">Bolton</strain>
    </source>
</reference>
<dbReference type="GO" id="GO:0031106">
    <property type="term" value="P:septin ring organization"/>
    <property type="evidence" value="ECO:0007669"/>
    <property type="project" value="TreeGrafter"/>
</dbReference>
<dbReference type="GO" id="GO:0007165">
    <property type="term" value="P:signal transduction"/>
    <property type="evidence" value="ECO:0007669"/>
    <property type="project" value="InterPro"/>
</dbReference>
<dbReference type="Proteomes" id="UP000316079">
    <property type="component" value="Unassembled WGS sequence"/>
</dbReference>
<dbReference type="OrthoDB" id="5817051at2759"/>
<dbReference type="GO" id="GO:0005826">
    <property type="term" value="C:actomyosin contractile ring"/>
    <property type="evidence" value="ECO:0007669"/>
    <property type="project" value="TreeGrafter"/>
</dbReference>
<proteinExistence type="predicted"/>
<evidence type="ECO:0000313" key="4">
    <source>
        <dbReference type="Proteomes" id="UP000316079"/>
    </source>
</evidence>
<dbReference type="InterPro" id="IPR011072">
    <property type="entry name" value="HR1_rho-bd"/>
</dbReference>
<evidence type="ECO:0000313" key="3">
    <source>
        <dbReference type="EMBL" id="TRZ03360.1"/>
    </source>
</evidence>
<dbReference type="PANTHER" id="PTHR21538:SF19">
    <property type="entry name" value="RHOTEKIN"/>
    <property type="match status" value="1"/>
</dbReference>
<dbReference type="GO" id="GO:0000915">
    <property type="term" value="P:actomyosin contractile ring assembly"/>
    <property type="evidence" value="ECO:0007669"/>
    <property type="project" value="TreeGrafter"/>
</dbReference>
<keyword evidence="4" id="KW-1185">Reference proteome</keyword>
<dbReference type="PROSITE" id="PS51860">
    <property type="entry name" value="REM_1"/>
    <property type="match status" value="1"/>
</dbReference>
<dbReference type="SMART" id="SM00742">
    <property type="entry name" value="Hr1"/>
    <property type="match status" value="1"/>
</dbReference>
<protein>
    <recommendedName>
        <fullName evidence="2">REM-1 domain-containing protein</fullName>
    </recommendedName>
</protein>